<accession>M3C4X7</accession>
<organism evidence="3 4">
    <name type="scientific">Streptomyces mobaraensis (strain ATCC 29032 / DSM 40847 / JCM 4168 / NBRC 13819 / NCIMB 11159 / IPCR 16-22)</name>
    <dbReference type="NCBI Taxonomy" id="1223523"/>
    <lineage>
        <taxon>Bacteria</taxon>
        <taxon>Bacillati</taxon>
        <taxon>Actinomycetota</taxon>
        <taxon>Actinomycetes</taxon>
        <taxon>Kitasatosporales</taxon>
        <taxon>Streptomycetaceae</taxon>
        <taxon>Streptomyces</taxon>
    </lineage>
</organism>
<dbReference type="AlphaFoldDB" id="M3C4X7"/>
<keyword evidence="2" id="KW-0472">Membrane</keyword>
<sequence length="278" mass="28578">MTIQQVAPDPDVPAPAAAPSAGPQQEGPPPAPVTVVGDGVTARRRGPAAPVRRLGWQALLMLAALAALCAAAVAGAVVVRSDADRLRETVTERAATAAGLRFALADLDAQRADALVPGHSADRPAVLPAGRSADDFQVGNRVLALLTARQRRAEVSDLLRRLGGDPDQGRRVRALLDGLGRYDELTARSSAVDETAPDRPAGRPPAGAVTLSVDAGEVMHRELLPAADALASGYVRRAAGSADRAHGAAVTAAWATAGTGVAALAVLGWCQWRLGRRP</sequence>
<keyword evidence="2" id="KW-1133">Transmembrane helix</keyword>
<keyword evidence="2" id="KW-0812">Transmembrane</keyword>
<evidence type="ECO:0000256" key="1">
    <source>
        <dbReference type="SAM" id="MobiDB-lite"/>
    </source>
</evidence>
<dbReference type="EMBL" id="AORZ01000060">
    <property type="protein sequence ID" value="EME99020.1"/>
    <property type="molecule type" value="Genomic_DNA"/>
</dbReference>
<comment type="caution">
    <text evidence="3">The sequence shown here is derived from an EMBL/GenBank/DDBJ whole genome shotgun (WGS) entry which is preliminary data.</text>
</comment>
<dbReference type="Proteomes" id="UP000011740">
    <property type="component" value="Unassembled WGS sequence"/>
</dbReference>
<feature type="transmembrane region" description="Helical" evidence="2">
    <location>
        <begin position="54"/>
        <end position="79"/>
    </location>
</feature>
<evidence type="ECO:0000313" key="4">
    <source>
        <dbReference type="Proteomes" id="UP000011740"/>
    </source>
</evidence>
<reference evidence="3 4" key="1">
    <citation type="journal article" date="2013" name="Genome Announc.">
        <title>Whole-Genome Shotgun Assembly and Analysis of the Genome of Streptomyces mobaraensis DSM 40847, a Strain for Industrial Production of Microbial Transglutaminase.</title>
        <authorList>
            <person name="Yang H."/>
            <person name="He T."/>
            <person name="Wu W."/>
            <person name="Zhu W."/>
            <person name="Lu B."/>
            <person name="Sun W."/>
        </authorList>
    </citation>
    <scope>NUCLEOTIDE SEQUENCE [LARGE SCALE GENOMIC DNA]</scope>
    <source>
        <strain evidence="3 4">DSM 40847</strain>
    </source>
</reference>
<gene>
    <name evidence="3" type="ORF">H340_18731</name>
</gene>
<proteinExistence type="predicted"/>
<feature type="non-terminal residue" evidence="3">
    <location>
        <position position="278"/>
    </location>
</feature>
<feature type="region of interest" description="Disordered" evidence="1">
    <location>
        <begin position="1"/>
        <end position="37"/>
    </location>
</feature>
<name>M3C4X7_STRM1</name>
<feature type="compositionally biased region" description="Low complexity" evidence="1">
    <location>
        <begin position="1"/>
        <end position="25"/>
    </location>
</feature>
<evidence type="ECO:0000313" key="3">
    <source>
        <dbReference type="EMBL" id="EME99020.1"/>
    </source>
</evidence>
<evidence type="ECO:0000256" key="2">
    <source>
        <dbReference type="SAM" id="Phobius"/>
    </source>
</evidence>
<protein>
    <submittedName>
        <fullName evidence="3">Uncharacterized protein</fullName>
    </submittedName>
</protein>